<feature type="transmembrane region" description="Helical" evidence="14">
    <location>
        <begin position="69"/>
        <end position="90"/>
    </location>
</feature>
<keyword evidence="8 14" id="KW-0472">Membrane</keyword>
<dbReference type="Pfam" id="PF00001">
    <property type="entry name" value="7tm_1"/>
    <property type="match status" value="1"/>
</dbReference>
<dbReference type="AlphaFoldDB" id="A0A8T2KF82"/>
<keyword evidence="9" id="KW-1015">Disulfide bond</keyword>
<dbReference type="PANTHER" id="PTHR24242">
    <property type="entry name" value="G-PROTEIN COUPLED RECEPTOR"/>
    <property type="match status" value="1"/>
</dbReference>
<dbReference type="OrthoDB" id="9444602at2759"/>
<evidence type="ECO:0000259" key="15">
    <source>
        <dbReference type="PROSITE" id="PS50262"/>
    </source>
</evidence>
<keyword evidence="2" id="KW-1003">Cell membrane</keyword>
<dbReference type="SUPFAM" id="SSF81321">
    <property type="entry name" value="Family A G protein-coupled receptor-like"/>
    <property type="match status" value="1"/>
</dbReference>
<dbReference type="InterPro" id="IPR017452">
    <property type="entry name" value="GPCR_Rhodpsn_7TM"/>
</dbReference>
<dbReference type="GO" id="GO:0005886">
    <property type="term" value="C:plasma membrane"/>
    <property type="evidence" value="ECO:0007669"/>
    <property type="project" value="UniProtKB-SubCell"/>
</dbReference>
<feature type="domain" description="G-protein coupled receptors family 1 profile" evidence="15">
    <location>
        <begin position="12"/>
        <end position="181"/>
    </location>
</feature>
<feature type="non-terminal residue" evidence="16">
    <location>
        <position position="1"/>
    </location>
</feature>
<keyword evidence="5" id="KW-0552">Olfaction</keyword>
<dbReference type="InterPro" id="IPR000276">
    <property type="entry name" value="GPCR_Rhodpsn"/>
</dbReference>
<dbReference type="InterPro" id="IPR000725">
    <property type="entry name" value="Olfact_rcpt"/>
</dbReference>
<dbReference type="PANTHER" id="PTHR24242:SF393">
    <property type="entry name" value="OLFACTORY RECEPTOR"/>
    <property type="match status" value="1"/>
</dbReference>
<proteinExistence type="inferred from homology"/>
<dbReference type="EMBL" id="JAACNH010000001">
    <property type="protein sequence ID" value="KAG8454534.1"/>
    <property type="molecule type" value="Genomic_DNA"/>
</dbReference>
<keyword evidence="11" id="KW-0325">Glycoprotein</keyword>
<feature type="non-terminal residue" evidence="16">
    <location>
        <position position="181"/>
    </location>
</feature>
<gene>
    <name evidence="16" type="ORF">GDO86_000959</name>
</gene>
<feature type="transmembrane region" description="Helical" evidence="14">
    <location>
        <begin position="161"/>
        <end position="180"/>
    </location>
</feature>
<evidence type="ECO:0000256" key="14">
    <source>
        <dbReference type="SAM" id="Phobius"/>
    </source>
</evidence>
<feature type="transmembrane region" description="Helical" evidence="14">
    <location>
        <begin position="6"/>
        <end position="23"/>
    </location>
</feature>
<dbReference type="PRINTS" id="PR00237">
    <property type="entry name" value="GPCRRHODOPSN"/>
</dbReference>
<evidence type="ECO:0000313" key="17">
    <source>
        <dbReference type="Proteomes" id="UP000812440"/>
    </source>
</evidence>
<accession>A0A8T2KF82</accession>
<evidence type="ECO:0000256" key="8">
    <source>
        <dbReference type="ARBA" id="ARBA00023136"/>
    </source>
</evidence>
<evidence type="ECO:0000256" key="3">
    <source>
        <dbReference type="ARBA" id="ARBA00022606"/>
    </source>
</evidence>
<comment type="similarity">
    <text evidence="13">Belongs to the G-protein coupled receptor 1 family.</text>
</comment>
<comment type="caution">
    <text evidence="16">The sequence shown here is derived from an EMBL/GenBank/DDBJ whole genome shotgun (WGS) entry which is preliminary data.</text>
</comment>
<evidence type="ECO:0000256" key="7">
    <source>
        <dbReference type="ARBA" id="ARBA00023040"/>
    </source>
</evidence>
<organism evidence="16 17">
    <name type="scientific">Hymenochirus boettgeri</name>
    <name type="common">Congo dwarf clawed frog</name>
    <dbReference type="NCBI Taxonomy" id="247094"/>
    <lineage>
        <taxon>Eukaryota</taxon>
        <taxon>Metazoa</taxon>
        <taxon>Chordata</taxon>
        <taxon>Craniata</taxon>
        <taxon>Vertebrata</taxon>
        <taxon>Euteleostomi</taxon>
        <taxon>Amphibia</taxon>
        <taxon>Batrachia</taxon>
        <taxon>Anura</taxon>
        <taxon>Pipoidea</taxon>
        <taxon>Pipidae</taxon>
        <taxon>Pipinae</taxon>
        <taxon>Hymenochirus</taxon>
    </lineage>
</organism>
<evidence type="ECO:0000256" key="5">
    <source>
        <dbReference type="ARBA" id="ARBA00022725"/>
    </source>
</evidence>
<dbReference type="InterPro" id="IPR050939">
    <property type="entry name" value="Olfactory_GPCR1"/>
</dbReference>
<name>A0A8T2KF82_9PIPI</name>
<dbReference type="PRINTS" id="PR00245">
    <property type="entry name" value="OLFACTORYR"/>
</dbReference>
<protein>
    <recommendedName>
        <fullName evidence="15">G-protein coupled receptors family 1 profile domain-containing protein</fullName>
    </recommendedName>
</protein>
<keyword evidence="12 13" id="KW-0807">Transducer</keyword>
<dbReference type="PROSITE" id="PS00237">
    <property type="entry name" value="G_PROTEIN_RECEP_F1_1"/>
    <property type="match status" value="1"/>
</dbReference>
<dbReference type="GO" id="GO:0004930">
    <property type="term" value="F:G protein-coupled receptor activity"/>
    <property type="evidence" value="ECO:0007669"/>
    <property type="project" value="UniProtKB-KW"/>
</dbReference>
<comment type="subcellular location">
    <subcellularLocation>
        <location evidence="1">Cell membrane</location>
        <topology evidence="1">Multi-pass membrane protein</topology>
    </subcellularLocation>
</comment>
<evidence type="ECO:0000256" key="13">
    <source>
        <dbReference type="RuleBase" id="RU000688"/>
    </source>
</evidence>
<keyword evidence="6 14" id="KW-1133">Transmembrane helix</keyword>
<keyword evidence="17" id="KW-1185">Reference proteome</keyword>
<evidence type="ECO:0000256" key="6">
    <source>
        <dbReference type="ARBA" id="ARBA00022989"/>
    </source>
</evidence>
<dbReference type="Gene3D" id="1.20.1070.10">
    <property type="entry name" value="Rhodopsin 7-helix transmembrane proteins"/>
    <property type="match status" value="1"/>
</dbReference>
<keyword evidence="7 13" id="KW-0297">G-protein coupled receptor</keyword>
<sequence length="181" mass="20518">ILCVTYLTITSGNLFIVLLIHTFHHLHTPMYFFLSNLSLSDIMITSDIIPNMLHLLWTGVNMPISFCILQFYIFGSLTATECLLLTVMSYDRYLAICSPLRYSSIMTIPLCRYLIMFSWSIGFTPTLPVAACLASTKYCSPYIDHFFCDLAPILEVACSDITTVKLLAFAFSFLVTLFPFI</sequence>
<evidence type="ECO:0000256" key="11">
    <source>
        <dbReference type="ARBA" id="ARBA00023180"/>
    </source>
</evidence>
<evidence type="ECO:0000256" key="4">
    <source>
        <dbReference type="ARBA" id="ARBA00022692"/>
    </source>
</evidence>
<dbReference type="PROSITE" id="PS50262">
    <property type="entry name" value="G_PROTEIN_RECEP_F1_2"/>
    <property type="match status" value="1"/>
</dbReference>
<evidence type="ECO:0000313" key="16">
    <source>
        <dbReference type="EMBL" id="KAG8454534.1"/>
    </source>
</evidence>
<keyword evidence="3" id="KW-0716">Sensory transduction</keyword>
<evidence type="ECO:0000256" key="9">
    <source>
        <dbReference type="ARBA" id="ARBA00023157"/>
    </source>
</evidence>
<keyword evidence="4 13" id="KW-0812">Transmembrane</keyword>
<evidence type="ECO:0000256" key="12">
    <source>
        <dbReference type="ARBA" id="ARBA00023224"/>
    </source>
</evidence>
<evidence type="ECO:0000256" key="2">
    <source>
        <dbReference type="ARBA" id="ARBA00022475"/>
    </source>
</evidence>
<evidence type="ECO:0000256" key="1">
    <source>
        <dbReference type="ARBA" id="ARBA00004651"/>
    </source>
</evidence>
<dbReference type="GO" id="GO:0004984">
    <property type="term" value="F:olfactory receptor activity"/>
    <property type="evidence" value="ECO:0007669"/>
    <property type="project" value="InterPro"/>
</dbReference>
<evidence type="ECO:0000256" key="10">
    <source>
        <dbReference type="ARBA" id="ARBA00023170"/>
    </source>
</evidence>
<reference evidence="16" key="1">
    <citation type="thesis" date="2020" institute="ProQuest LLC" country="789 East Eisenhower Parkway, Ann Arbor, MI, USA">
        <title>Comparative Genomics and Chromosome Evolution.</title>
        <authorList>
            <person name="Mudd A.B."/>
        </authorList>
    </citation>
    <scope>NUCLEOTIDE SEQUENCE</scope>
    <source>
        <strain evidence="16">Female2</strain>
        <tissue evidence="16">Blood</tissue>
    </source>
</reference>
<keyword evidence="10 13" id="KW-0675">Receptor</keyword>
<dbReference type="Proteomes" id="UP000812440">
    <property type="component" value="Chromosome 1"/>
</dbReference>